<evidence type="ECO:0000313" key="3">
    <source>
        <dbReference type="EMBL" id="QSE98497.1"/>
    </source>
</evidence>
<keyword evidence="1" id="KW-0732">Signal</keyword>
<sequence length="375" mass="43847">MRAIRIVVSAVLIFFSHTILAQNTGNVGVSMMSVTSNDSLHLYLEIDLDAKTSRLYNYKFQFSTASESEENLIAYLDSAYLGNNGNQHYFKFSFPKSVLKPKLKTRLIKLSDGLTFNFVHEINESHPFILFDSKNLPVLRYWVNPGGYHTTNKNIHVFYYSHNFSVALPPMTTRNEAPSQEMSIDSSFVFQEAIEMKRPGIYMMQSDTASNKALTIRVEPYYYPRFTTVEELTQPLIYITDDEEQMTLAEVGDDKRKFDKFWLQLAGNPERAKKIIRLFYDRVEYVNTNYTTFKEGWKTDMGMIYLIMGTPDSIEKIGNKEIWNYQEDRHLPKRKYQFIKTSTLFSPAHYVLIREKKHAESWYEAINLLRNAIFK</sequence>
<name>A0A974WJS2_9BACT</name>
<dbReference type="AlphaFoldDB" id="A0A974WJS2"/>
<evidence type="ECO:0000256" key="1">
    <source>
        <dbReference type="SAM" id="SignalP"/>
    </source>
</evidence>
<feature type="signal peptide" evidence="1">
    <location>
        <begin position="1"/>
        <end position="21"/>
    </location>
</feature>
<feature type="domain" description="GWxTD" evidence="2">
    <location>
        <begin position="200"/>
        <end position="371"/>
    </location>
</feature>
<dbReference type="RefSeq" id="WP_205723011.1">
    <property type="nucleotide sequence ID" value="NZ_CP070608.1"/>
</dbReference>
<dbReference type="EMBL" id="CP070608">
    <property type="protein sequence ID" value="QSE98497.1"/>
    <property type="molecule type" value="Genomic_DNA"/>
</dbReference>
<feature type="chain" id="PRO_5038113761" evidence="1">
    <location>
        <begin position="22"/>
        <end position="375"/>
    </location>
</feature>
<evidence type="ECO:0000259" key="2">
    <source>
        <dbReference type="Pfam" id="PF20094"/>
    </source>
</evidence>
<dbReference type="NCBIfam" id="TIGR04514">
    <property type="entry name" value="GWxTD_dom"/>
    <property type="match status" value="1"/>
</dbReference>
<reference evidence="3" key="1">
    <citation type="submission" date="2021-02" db="EMBL/GenBank/DDBJ databases">
        <title>Fulvivirga sp. S481 isolated from sea water.</title>
        <authorList>
            <person name="Bae S.S."/>
            <person name="Baek K."/>
        </authorList>
    </citation>
    <scope>NUCLEOTIDE SEQUENCE</scope>
    <source>
        <strain evidence="3">S481</strain>
    </source>
</reference>
<dbReference type="Proteomes" id="UP000662783">
    <property type="component" value="Chromosome"/>
</dbReference>
<gene>
    <name evidence="3" type="ORF">JR347_05300</name>
</gene>
<dbReference type="KEGG" id="fuv:JR347_05300"/>
<accession>A0A974WJS2</accession>
<evidence type="ECO:0000313" key="4">
    <source>
        <dbReference type="Proteomes" id="UP000662783"/>
    </source>
</evidence>
<organism evidence="3 4">
    <name type="scientific">Fulvivirga lutea</name>
    <dbReference type="NCBI Taxonomy" id="2810512"/>
    <lineage>
        <taxon>Bacteria</taxon>
        <taxon>Pseudomonadati</taxon>
        <taxon>Bacteroidota</taxon>
        <taxon>Cytophagia</taxon>
        <taxon>Cytophagales</taxon>
        <taxon>Fulvivirgaceae</taxon>
        <taxon>Fulvivirga</taxon>
    </lineage>
</organism>
<dbReference type="Pfam" id="PF20094">
    <property type="entry name" value="GWxTD_dom"/>
    <property type="match status" value="1"/>
</dbReference>
<protein>
    <submittedName>
        <fullName evidence="3">GWxTD domain-containing protein</fullName>
    </submittedName>
</protein>
<proteinExistence type="predicted"/>
<keyword evidence="4" id="KW-1185">Reference proteome</keyword>
<dbReference type="InterPro" id="IPR030959">
    <property type="entry name" value="GWxTD_dom"/>
</dbReference>